<keyword evidence="2" id="KW-0677">Repeat</keyword>
<dbReference type="FunFam" id="3.30.160.60:FF:000125">
    <property type="entry name" value="Putative zinc finger protein 143"/>
    <property type="match status" value="1"/>
</dbReference>
<gene>
    <name evidence="10" type="ORF">EDD36DRAFT_3920</name>
</gene>
<dbReference type="PROSITE" id="PS00028">
    <property type="entry name" value="ZINC_FINGER_C2H2_1"/>
    <property type="match status" value="2"/>
</dbReference>
<proteinExistence type="predicted"/>
<feature type="region of interest" description="Disordered" evidence="8">
    <location>
        <begin position="93"/>
        <end position="120"/>
    </location>
</feature>
<feature type="domain" description="C2H2-type" evidence="9">
    <location>
        <begin position="32"/>
        <end position="61"/>
    </location>
</feature>
<dbReference type="GO" id="GO:0008270">
    <property type="term" value="F:zinc ion binding"/>
    <property type="evidence" value="ECO:0007669"/>
    <property type="project" value="UniProtKB-KW"/>
</dbReference>
<dbReference type="SMART" id="SM00355">
    <property type="entry name" value="ZnF_C2H2"/>
    <property type="match status" value="2"/>
</dbReference>
<evidence type="ECO:0000313" key="11">
    <source>
        <dbReference type="Proteomes" id="UP001203852"/>
    </source>
</evidence>
<feature type="compositionally biased region" description="Low complexity" evidence="8">
    <location>
        <begin position="219"/>
        <end position="240"/>
    </location>
</feature>
<reference evidence="10" key="1">
    <citation type="journal article" date="2022" name="bioRxiv">
        <title>Deciphering the potential niche of two novel black yeast fungi from a biological soil crust based on their genomes, phenotypes, and melanin regulation.</title>
        <authorList>
            <consortium name="DOE Joint Genome Institute"/>
            <person name="Carr E.C."/>
            <person name="Barton Q."/>
            <person name="Grambo S."/>
            <person name="Sullivan M."/>
            <person name="Renfro C.M."/>
            <person name="Kuo A."/>
            <person name="Pangilinan J."/>
            <person name="Lipzen A."/>
            <person name="Keymanesh K."/>
            <person name="Savage E."/>
            <person name="Barry K."/>
            <person name="Grigoriev I.V."/>
            <person name="Riekhof W.R."/>
            <person name="Harris S.S."/>
        </authorList>
    </citation>
    <scope>NUCLEOTIDE SEQUENCE</scope>
    <source>
        <strain evidence="10">JF 03-4F</strain>
    </source>
</reference>
<organism evidence="10 11">
    <name type="scientific">Exophiala viscosa</name>
    <dbReference type="NCBI Taxonomy" id="2486360"/>
    <lineage>
        <taxon>Eukaryota</taxon>
        <taxon>Fungi</taxon>
        <taxon>Dikarya</taxon>
        <taxon>Ascomycota</taxon>
        <taxon>Pezizomycotina</taxon>
        <taxon>Eurotiomycetes</taxon>
        <taxon>Chaetothyriomycetidae</taxon>
        <taxon>Chaetothyriales</taxon>
        <taxon>Herpotrichiellaceae</taxon>
        <taxon>Exophiala</taxon>
    </lineage>
</organism>
<evidence type="ECO:0000256" key="1">
    <source>
        <dbReference type="ARBA" id="ARBA00022723"/>
    </source>
</evidence>
<keyword evidence="3 7" id="KW-0863">Zinc-finger</keyword>
<keyword evidence="1" id="KW-0479">Metal-binding</keyword>
<dbReference type="InterPro" id="IPR036236">
    <property type="entry name" value="Znf_C2H2_sf"/>
</dbReference>
<dbReference type="InterPro" id="IPR013087">
    <property type="entry name" value="Znf_C2H2_type"/>
</dbReference>
<feature type="domain" description="C2H2-type" evidence="9">
    <location>
        <begin position="4"/>
        <end position="31"/>
    </location>
</feature>
<sequence length="432" mass="48059">MTKHVCNICGVRLSRSTKLREHMRIHTKEKPFRCDHSPCGKSFSRSYDLTKHRGIHTGSLTYHVCAFEQSQRPWGCGKRYRWKKDLNRHLRSSGAQCRQASPLSSGSIQQEGTDTMDGIYVSGSERGEQVRLSAELSPPSSPQDAIRAWACIGQQYSASGVNMSFIETGDHKDDGRSSSSTEDYSSEGRHSHPDNNLSPLETAVQMDSPSWLAFEQDMQTSAQSSNKQSQSSSQQTVSDQEVACDRNDMQRHQQKAATLETLVSVQGKEPSALCHLRNESFTALGQQVEIFRPHSGSARQDNRTSKESQIIMRKWESQQTLESAPSPIPEKPAPYSGRLHLELEWDPLGSLVDCGQVDPWLKWIDSTDRRGLSEFLRDYEEPFGAANNLAKTRSDGAYDQILLSQTSEVIHSPGLSSSAGNPAWVRSSGVGI</sequence>
<dbReference type="PROSITE" id="PS50157">
    <property type="entry name" value="ZINC_FINGER_C2H2_2"/>
    <property type="match status" value="2"/>
</dbReference>
<dbReference type="GO" id="GO:0005667">
    <property type="term" value="C:transcription regulator complex"/>
    <property type="evidence" value="ECO:0007669"/>
    <property type="project" value="TreeGrafter"/>
</dbReference>
<evidence type="ECO:0000256" key="8">
    <source>
        <dbReference type="SAM" id="MobiDB-lite"/>
    </source>
</evidence>
<keyword evidence="5" id="KW-0183">Conidiation</keyword>
<dbReference type="GO" id="GO:0000978">
    <property type="term" value="F:RNA polymerase II cis-regulatory region sequence-specific DNA binding"/>
    <property type="evidence" value="ECO:0007669"/>
    <property type="project" value="TreeGrafter"/>
</dbReference>
<evidence type="ECO:0000256" key="3">
    <source>
        <dbReference type="ARBA" id="ARBA00022771"/>
    </source>
</evidence>
<evidence type="ECO:0000256" key="5">
    <source>
        <dbReference type="ARBA" id="ARBA00023321"/>
    </source>
</evidence>
<dbReference type="PANTHER" id="PTHR14003">
    <property type="entry name" value="TRANSCRIPTIONAL REPRESSOR PROTEIN YY"/>
    <property type="match status" value="1"/>
</dbReference>
<protein>
    <recommendedName>
        <fullName evidence="6">C2H2 type master regulator of conidiophore development brlA</fullName>
    </recommendedName>
</protein>
<dbReference type="PANTHER" id="PTHR14003:SF19">
    <property type="entry name" value="YY2 TRANSCRIPTION FACTOR"/>
    <property type="match status" value="1"/>
</dbReference>
<evidence type="ECO:0000313" key="10">
    <source>
        <dbReference type="EMBL" id="KAI1617535.1"/>
    </source>
</evidence>
<name>A0AAN6E3N4_9EURO</name>
<dbReference type="EMBL" id="MU404350">
    <property type="protein sequence ID" value="KAI1617535.1"/>
    <property type="molecule type" value="Genomic_DNA"/>
</dbReference>
<evidence type="ECO:0000256" key="7">
    <source>
        <dbReference type="PROSITE-ProRule" id="PRU00042"/>
    </source>
</evidence>
<evidence type="ECO:0000256" key="2">
    <source>
        <dbReference type="ARBA" id="ARBA00022737"/>
    </source>
</evidence>
<keyword evidence="11" id="KW-1185">Reference proteome</keyword>
<evidence type="ECO:0000256" key="4">
    <source>
        <dbReference type="ARBA" id="ARBA00022833"/>
    </source>
</evidence>
<dbReference type="FunFam" id="3.30.160.60:FF:000446">
    <property type="entry name" value="Zinc finger protein"/>
    <property type="match status" value="1"/>
</dbReference>
<dbReference type="SUPFAM" id="SSF57667">
    <property type="entry name" value="beta-beta-alpha zinc fingers"/>
    <property type="match status" value="1"/>
</dbReference>
<dbReference type="Gene3D" id="3.30.160.60">
    <property type="entry name" value="Classic Zinc Finger"/>
    <property type="match status" value="2"/>
</dbReference>
<dbReference type="GO" id="GO:0000981">
    <property type="term" value="F:DNA-binding transcription factor activity, RNA polymerase II-specific"/>
    <property type="evidence" value="ECO:0007669"/>
    <property type="project" value="UniProtKB-ARBA"/>
</dbReference>
<feature type="region of interest" description="Disordered" evidence="8">
    <location>
        <begin position="217"/>
        <end position="241"/>
    </location>
</feature>
<feature type="compositionally biased region" description="Polar residues" evidence="8">
    <location>
        <begin position="93"/>
        <end position="113"/>
    </location>
</feature>
<dbReference type="AlphaFoldDB" id="A0AAN6E3N4"/>
<keyword evidence="4" id="KW-0862">Zinc</keyword>
<dbReference type="Proteomes" id="UP001203852">
    <property type="component" value="Unassembled WGS sequence"/>
</dbReference>
<comment type="caution">
    <text evidence="10">The sequence shown here is derived from an EMBL/GenBank/DDBJ whole genome shotgun (WGS) entry which is preliminary data.</text>
</comment>
<feature type="region of interest" description="Disordered" evidence="8">
    <location>
        <begin position="167"/>
        <end position="201"/>
    </location>
</feature>
<accession>A0AAN6E3N4</accession>
<keyword evidence="5" id="KW-0749">Sporulation</keyword>
<evidence type="ECO:0000256" key="6">
    <source>
        <dbReference type="ARBA" id="ARBA00044085"/>
    </source>
</evidence>
<dbReference type="GO" id="GO:0000785">
    <property type="term" value="C:chromatin"/>
    <property type="evidence" value="ECO:0007669"/>
    <property type="project" value="TreeGrafter"/>
</dbReference>
<evidence type="ECO:0000259" key="9">
    <source>
        <dbReference type="PROSITE" id="PS50157"/>
    </source>
</evidence>
<dbReference type="Pfam" id="PF00096">
    <property type="entry name" value="zf-C2H2"/>
    <property type="match status" value="2"/>
</dbReference>
<dbReference type="GO" id="GO:0048315">
    <property type="term" value="P:conidium formation"/>
    <property type="evidence" value="ECO:0007669"/>
    <property type="project" value="UniProtKB-KW"/>
</dbReference>